<dbReference type="OMA" id="NSKGGSC"/>
<evidence type="ECO:0000313" key="5">
    <source>
        <dbReference type="EMBL" id="KJE96663.1"/>
    </source>
</evidence>
<feature type="compositionally biased region" description="Low complexity" evidence="3">
    <location>
        <begin position="22"/>
        <end position="47"/>
    </location>
</feature>
<dbReference type="PANTHER" id="PTHR10155">
    <property type="entry name" value="PHOSPHATIDYLINOSITOL 3-KINASE REGULATORY SUBUNIT"/>
    <property type="match status" value="1"/>
</dbReference>
<feature type="compositionally biased region" description="Polar residues" evidence="3">
    <location>
        <begin position="48"/>
        <end position="58"/>
    </location>
</feature>
<dbReference type="EMBL" id="KE346372">
    <property type="protein sequence ID" value="KJE96663.1"/>
    <property type="molecule type" value="Genomic_DNA"/>
</dbReference>
<name>A0A0D2WW58_CAPO3</name>
<dbReference type="SUPFAM" id="SSF55550">
    <property type="entry name" value="SH2 domain"/>
    <property type="match status" value="1"/>
</dbReference>
<dbReference type="RefSeq" id="XP_004343674.1">
    <property type="nucleotide sequence ID" value="XM_004343624.2"/>
</dbReference>
<keyword evidence="6" id="KW-1185">Reference proteome</keyword>
<dbReference type="PANTHER" id="PTHR10155:SF0">
    <property type="entry name" value="SUPPRESSOR OF CYTOKINE SIGNALING AT 36E, ISOFORM D"/>
    <property type="match status" value="1"/>
</dbReference>
<feature type="compositionally biased region" description="Low complexity" evidence="3">
    <location>
        <begin position="303"/>
        <end position="325"/>
    </location>
</feature>
<feature type="compositionally biased region" description="Low complexity" evidence="3">
    <location>
        <begin position="405"/>
        <end position="416"/>
    </location>
</feature>
<dbReference type="Pfam" id="PF00017">
    <property type="entry name" value="SH2"/>
    <property type="match status" value="1"/>
</dbReference>
<sequence>MVNFFRKKEDSGPPAPLASTLSGSHGNPQSPGSSSSGSSVGSNGSSNQRQTFAGTSSFTLPQQQPTPPLDARGSLGALPGIKQPIRPSDAGTPPPTMPRSGVSVAGQPPVAARPAAPPASDLYIDPNEDQDNYIAPPREALLKRSPNYPQQHAPPAFPSRGGPPPQTVPQAQRPAVAAAGGAASSDYDDPWDSTAPANDLYDAPDDDQRAKLRNSAAVARKAQPAALPSQPAAAAAAARPGGDDYDDPWDAAAPAVPVRGGVIGTQPLPPHSAASANKGPKPPKPSKAATTESSSDYDDPWDAQTPAQPHAPAPVAARAAPTTAANSDYDDPWDAQPTLNLGRGNPAPVPSHAAAPRQAAQAPAPAAANSDYDDPWDAQPQPQQPQQPSAVVRGPVPAPPRSFVPAAAGAGGIRRPSPGPQSPVSTPVAPRGGPSPTAQQPPRFPAAPTPANPSDNYIQDFNEPPPRVPQNQGRPAANPPPPITTRPSTVGRAGAAALAAAAATQAPPPLPAGGPPGTVGRSGMPGSVGRAGSQNFAPPVPVSSRPSLPTFNNAPGPQDSLESQLWFHGAINRNQAHSLLISRPDGSFLVRASESKSNECSLSIKNGADVIHMRIKPRPDNTYILGEHSKPFDTVPLMIAHYSQHRLNIKGAEHIVLNNPVLV</sequence>
<dbReference type="AlphaFoldDB" id="A0A0D2WW58"/>
<feature type="compositionally biased region" description="Low complexity" evidence="3">
    <location>
        <begin position="353"/>
        <end position="368"/>
    </location>
</feature>
<dbReference type="STRING" id="595528.A0A0D2WW58"/>
<evidence type="ECO:0000256" key="2">
    <source>
        <dbReference type="PROSITE-ProRule" id="PRU00191"/>
    </source>
</evidence>
<feature type="compositionally biased region" description="Low complexity" evidence="3">
    <location>
        <begin position="222"/>
        <end position="240"/>
    </location>
</feature>
<feature type="region of interest" description="Disordered" evidence="3">
    <location>
        <begin position="1"/>
        <end position="557"/>
    </location>
</feature>
<feature type="domain" description="SH2" evidence="4">
    <location>
        <begin position="566"/>
        <end position="661"/>
    </location>
</feature>
<dbReference type="Gene3D" id="3.30.505.10">
    <property type="entry name" value="SH2 domain"/>
    <property type="match status" value="1"/>
</dbReference>
<gene>
    <name evidence="5" type="ORF">CAOG_006950</name>
</gene>
<feature type="compositionally biased region" description="Low complexity" evidence="3">
    <location>
        <begin position="379"/>
        <end position="395"/>
    </location>
</feature>
<dbReference type="GO" id="GO:0046935">
    <property type="term" value="F:1-phosphatidylinositol-3-kinase regulator activity"/>
    <property type="evidence" value="ECO:0007669"/>
    <property type="project" value="TreeGrafter"/>
</dbReference>
<dbReference type="PROSITE" id="PS50001">
    <property type="entry name" value="SH2"/>
    <property type="match status" value="1"/>
</dbReference>
<organism evidence="5 6">
    <name type="scientific">Capsaspora owczarzaki (strain ATCC 30864)</name>
    <dbReference type="NCBI Taxonomy" id="595528"/>
    <lineage>
        <taxon>Eukaryota</taxon>
        <taxon>Filasterea</taxon>
        <taxon>Capsaspora</taxon>
    </lineage>
</organism>
<dbReference type="InterPro" id="IPR000980">
    <property type="entry name" value="SH2"/>
</dbReference>
<protein>
    <recommendedName>
        <fullName evidence="4">SH2 domain-containing protein</fullName>
    </recommendedName>
</protein>
<keyword evidence="1 2" id="KW-0727">SH2 domain</keyword>
<evidence type="ECO:0000256" key="3">
    <source>
        <dbReference type="SAM" id="MobiDB-lite"/>
    </source>
</evidence>
<dbReference type="SMART" id="SM00252">
    <property type="entry name" value="SH2"/>
    <property type="match status" value="1"/>
</dbReference>
<feature type="compositionally biased region" description="Pro residues" evidence="3">
    <location>
        <begin position="442"/>
        <end position="451"/>
    </location>
</feature>
<dbReference type="GO" id="GO:0046854">
    <property type="term" value="P:phosphatidylinositol phosphate biosynthetic process"/>
    <property type="evidence" value="ECO:0007669"/>
    <property type="project" value="TreeGrafter"/>
</dbReference>
<accession>A0A0D2WW58</accession>
<dbReference type="OrthoDB" id="5914531at2759"/>
<evidence type="ECO:0000259" key="4">
    <source>
        <dbReference type="PROSITE" id="PS50001"/>
    </source>
</evidence>
<dbReference type="PRINTS" id="PR00401">
    <property type="entry name" value="SH2DOMAIN"/>
</dbReference>
<dbReference type="InterPro" id="IPR036860">
    <property type="entry name" value="SH2_dom_sf"/>
</dbReference>
<proteinExistence type="predicted"/>
<feature type="compositionally biased region" description="Pro residues" evidence="3">
    <location>
        <begin position="155"/>
        <end position="167"/>
    </location>
</feature>
<evidence type="ECO:0000256" key="1">
    <source>
        <dbReference type="ARBA" id="ARBA00022999"/>
    </source>
</evidence>
<dbReference type="Proteomes" id="UP000008743">
    <property type="component" value="Unassembled WGS sequence"/>
</dbReference>
<feature type="compositionally biased region" description="Low complexity" evidence="3">
    <location>
        <begin position="493"/>
        <end position="505"/>
    </location>
</feature>
<dbReference type="InParanoid" id="A0A0D2WW58"/>
<evidence type="ECO:0000313" key="6">
    <source>
        <dbReference type="Proteomes" id="UP000008743"/>
    </source>
</evidence>
<dbReference type="GO" id="GO:0005942">
    <property type="term" value="C:phosphatidylinositol 3-kinase complex"/>
    <property type="evidence" value="ECO:0007669"/>
    <property type="project" value="TreeGrafter"/>
</dbReference>
<reference evidence="6" key="1">
    <citation type="submission" date="2011-02" db="EMBL/GenBank/DDBJ databases">
        <title>The Genome Sequence of Capsaspora owczarzaki ATCC 30864.</title>
        <authorList>
            <person name="Russ C."/>
            <person name="Cuomo C."/>
            <person name="Burger G."/>
            <person name="Gray M.W."/>
            <person name="Holland P.W.H."/>
            <person name="King N."/>
            <person name="Lang F.B.F."/>
            <person name="Roger A.J."/>
            <person name="Ruiz-Trillo I."/>
            <person name="Young S.K."/>
            <person name="Zeng Q."/>
            <person name="Gargeya S."/>
            <person name="Alvarado L."/>
            <person name="Berlin A."/>
            <person name="Chapman S.B."/>
            <person name="Chen Z."/>
            <person name="Freedman E."/>
            <person name="Gellesch M."/>
            <person name="Goldberg J."/>
            <person name="Griggs A."/>
            <person name="Gujja S."/>
            <person name="Heilman E."/>
            <person name="Heiman D."/>
            <person name="Howarth C."/>
            <person name="Mehta T."/>
            <person name="Neiman D."/>
            <person name="Pearson M."/>
            <person name="Roberts A."/>
            <person name="Saif S."/>
            <person name="Shea T."/>
            <person name="Shenoy N."/>
            <person name="Sisk P."/>
            <person name="Stolte C."/>
            <person name="Sykes S."/>
            <person name="White J."/>
            <person name="Yandava C."/>
            <person name="Haas B."/>
            <person name="Nusbaum C."/>
            <person name="Birren B."/>
        </authorList>
    </citation>
    <scope>NUCLEOTIDE SEQUENCE</scope>
    <source>
        <strain evidence="6">ATCC 30864</strain>
    </source>
</reference>
<feature type="compositionally biased region" description="Basic and acidic residues" evidence="3">
    <location>
        <begin position="1"/>
        <end position="11"/>
    </location>
</feature>
<feature type="compositionally biased region" description="Low complexity" evidence="3">
    <location>
        <begin position="168"/>
        <end position="183"/>
    </location>
</feature>